<dbReference type="GO" id="GO:1990817">
    <property type="term" value="F:poly(A) RNA polymerase activity"/>
    <property type="evidence" value="ECO:0007669"/>
    <property type="project" value="UniProtKB-EC"/>
</dbReference>
<feature type="domain" description="(+)RNA virus helicase C-terminal" evidence="61">
    <location>
        <begin position="674"/>
        <end position="988"/>
    </location>
</feature>
<keyword evidence="12" id="KW-1032">Host cell membrane</keyword>
<dbReference type="InterPro" id="IPR007094">
    <property type="entry name" value="RNA-dir_pol_PSvirus"/>
</dbReference>
<evidence type="ECO:0000256" key="7">
    <source>
        <dbReference type="ARBA" id="ARBA00004490"/>
    </source>
</evidence>
<dbReference type="InterPro" id="IPR044371">
    <property type="entry name" value="Macro_X_NSP3-like"/>
</dbReference>
<evidence type="ECO:0000256" key="13">
    <source>
        <dbReference type="ARBA" id="ARBA00022562"/>
    </source>
</evidence>
<feature type="region of interest" description="Disordered" evidence="57">
    <location>
        <begin position="1765"/>
        <end position="1794"/>
    </location>
</feature>
<evidence type="ECO:0000256" key="4">
    <source>
        <dbReference type="ARBA" id="ARBA00004112"/>
    </source>
</evidence>
<sequence precursor="true">MEKVHVDLDADSPFVKSLQRCFPHFEIEATQVTDNDHANARAFSHLATKLIEGEVDTDQVILDIGSAPVRHTHSKHKYHCICPMKSAEDPDRLYRYADKLRKSDVTDKCIASKAADLLTVMSTPDAETPSLCMHTDSTCRYHGSVAVYQDVYAVHAPTSIYYQALKGVRTIYWIGFDTTPFMYKNMAGAYPTYNTNWADESVLEARNIGLGSSDLHEKSFGKISIMRKKKLQPTNKVIFSVGSTIYTEERILLRSWHLPNVFHLKGKTSFTGRCNTIVSCEGYVVKKITLSPGIYGKVDNLASTMHREGFLSCKVTDTLRGERVSFPVCTYVPATLCDQMTGILATDVSVDDAQKLLVGLNQRIVVNGRTQRNTNTMQNYLLPVVAQAFSRWAREHRADLEDEKGLGVRERSLVMGCCWAFKTHKITSIYKRPGTQTIKKVPAVFNSFVIPQPTSYGLDIGLRRRIKMLFDAKKAPAPIITEADVAHLKGLQDEAEAVAEAEAVRAALPPLLPEVDKETVEADIDLIMQEAGAGSVETPRRHIKVTTYPGEEMIGSYAVLSPQAVLNSEKLACIHPLAEQVLVMTHKGRAGRYKVEPYHGRVIVPSGTAIPIPDFQALSESATIVFNEREFVNRYLHHIAVNGGALNTDEEYYKVVKSTETDSEYVFDIDAKKCVKKGDAGPMCLVGELVDPPFHEFAYESLKTRPAAPHKVPTIGVYGVPGSGKSGIIKSAVTKRDLVVSAKKENCMEIIKDVKRMRGMDIAARTVDSVLLNGVKHSVDTLYIDEAFACHAGTLLALIAIVKPKKVVLCGDPKQCGFFNMMCLKVHFNHEICTEVYHKSISRRCTKTVTSIVSTLFYDKRMRTVNPCNDKIIIDTTSTTKPLKDDIILTCFRGWVKQLQIDYKNHEIMTAAASQGLTRKGVYAVRYKVNENPLYAQTSEHVNVLLTRTEKRIVWKTLAGDPWIKTLTASYPGNFTATLEEWQAEHDAIMAKILETPASSDVFQNKVNVCWAKALEPVLATANITLTRSQWETIPAFKDDKAYSPEMALNFFCTRFFGVDIDSGLFSAPTVPLTYTNEHWDNSPGPNMYGLCMRTAKELARRYPCILKAVDTGRVADVRTDTIKDYNPLINVVPLNRRLPHSLVVTHRYTGNGDYSQLVTKMTGKTVLVVGTPMNIPGKRVETLGPSPQCTYKAELDLGIPAALGKYDIIFINVRTPYRHHHYQQCEDHAIHHSMLTRKAVDHLNKGGTCIALGYGTADRATENIISAVARSFRFSRVCQPKCAWENTEVAFVFFGKDNGNHLQDQDRLSVVLNNIYQGSTQHEAGRAPAYRVVRGDITKSNDEVIVNAANNKGQPGGGVCGALYRKWPGAFDKQPVATGKAHLVKHSPNVIHAVGPNFSRLSENEGDQKLSEVYMDIARIINNERFTKVSIPLLSTGIYAGGKDRVMQSLNHLFTAMDTTDADITIYCLDKQWESRIKEAITRKESVEELTEDDRPVDIELVRVHPLSSLAGRPGYSTTEGKVYSYLEGTRFHQTAKDIAEIYAMWPNKQEANEQICLYVLGESMNSIRSKCPVEESEASSPPHTIPCLCNYAMTAERVYRLRMAKNEQFAVCSSFQLPKYRITGVQKIQCSKPVIFSGTVPPAIHPRKFASVTVEDTPVVQPERLVPRRPAPPVPVPARIPSPPCTPTNGSTTSLQSLGEDQSASASSGAEISVDQVSLWSIPSATGFDVRTSSSLSLEQPTFPTMVVEAEIHASQGSLWSIPSITGSETRVPSPPSQDSRPSTPSASGSHTSVDLITFDSVAEILEDFSRSPFQFLSEIKPIPAPRTRVNNMSRSADTIKPIPKPRKCQVKYTQPPGVARAISAAEFDEFVRRHSNRRYEAGAYIFSSETGQGHLQQKSTRQCKLQYPILERSVHEKFYAPRLDLEREKLLQKKLQLCASEGNRSRYQSRKVENMKAITVERLLQGIGSYLSAEPQPVECYKVTYPAPMYSSTASNSFSSAEVAVKVCNLVLQENFPTVASYNITDEYDAYLDMVDGASCCLDTATFCPAKLRSFPKKHSYLRPEIRSAVPSPIQNTLQNVLAAATKRNCNVTQMRELPVLDSAAFNVECFKKYACNDEYWDFYKTNPIRLTAENVTQYVTKLKGPKAAALFAKTHNLQPLHEIPMDRFVMDLKRDVKVTPGTKHTEERPKVQVIQAADPLATAYLCGIHRELVRRLNAVLLPNIHTLFDMSAEDFDAIIAEHFQFGDAVLETDIASFDKSEDDAIAMSALMILEDLGVDQALLNLIEAAFGNITSVHLPTGTRFKFGAMMKSGMFLTLFINTVVNIMIASRVLRERLTTSPCAAFIGDDNIVKGVTSDALMAERCATWLNMEVKIIDAVVGVKAPYFCGGFIVVDQITGTACRVADPLKRLFKLGKPLPLDDDQDVDRRRALHDEAARWNRIGITEELVKAVESRYEVNYVSLIITALTTLASSVSNFKHIRGHPITLYG</sequence>
<keyword evidence="42" id="KW-1262">Eukaryotic host gene expression shutoff by virus</keyword>
<keyword evidence="32" id="KW-0694">RNA-binding</keyword>
<dbReference type="InterPro" id="IPR048891">
    <property type="entry name" value="nsP3_ZBD"/>
</dbReference>
<keyword evidence="13" id="KW-1048">Host nucleus</keyword>
<dbReference type="SUPFAM" id="SSF56672">
    <property type="entry name" value="DNA/RNA polymerases"/>
    <property type="match status" value="1"/>
</dbReference>
<dbReference type="Gene3D" id="3.40.50.150">
    <property type="entry name" value="Vaccinia Virus protein VP39"/>
    <property type="match status" value="1"/>
</dbReference>
<reference evidence="63 64" key="1">
    <citation type="submission" date="2016-02" db="EMBL/GenBank/DDBJ databases">
        <authorList>
            <person name="Wen L."/>
            <person name="He K."/>
            <person name="Yang H."/>
        </authorList>
    </citation>
    <scope>NUCLEOTIDE SEQUENCE [LARGE SCALE GENOMIC DNA]</scope>
    <source>
        <strain evidence="63">EEEV/Phasianus colchicus/USA/91M-124-A/1991</strain>
    </source>
</reference>
<dbReference type="InterPro" id="IPR029063">
    <property type="entry name" value="SAM-dependent_MTases_sf"/>
</dbReference>
<dbReference type="GO" id="GO:0008234">
    <property type="term" value="F:cysteine-type peptidase activity"/>
    <property type="evidence" value="ECO:0007669"/>
    <property type="project" value="UniProtKB-KW"/>
</dbReference>
<keyword evidence="23" id="KW-0547">Nucleotide-binding</keyword>
<dbReference type="EMBL" id="KU840291">
    <property type="protein sequence ID" value="AMN91444.1"/>
    <property type="molecule type" value="Genomic_RNA"/>
</dbReference>
<evidence type="ECO:0000256" key="30">
    <source>
        <dbReference type="ARBA" id="ARBA00022843"/>
    </source>
</evidence>
<evidence type="ECO:0000256" key="45">
    <source>
        <dbReference type="ARBA" id="ARBA00023718"/>
    </source>
</evidence>
<dbReference type="GO" id="GO:0016556">
    <property type="term" value="P:mRNA modification"/>
    <property type="evidence" value="ECO:0007669"/>
    <property type="project" value="InterPro"/>
</dbReference>
<accession>A0A140H3M9</accession>
<evidence type="ECO:0000256" key="28">
    <source>
        <dbReference type="ARBA" id="ARBA00022833"/>
    </source>
</evidence>
<keyword evidence="10" id="KW-0696">RNA-directed RNA polymerase</keyword>
<name>A0A140H3M9_EEEV</name>
<evidence type="ECO:0000256" key="27">
    <source>
        <dbReference type="ARBA" id="ARBA00022807"/>
    </source>
</evidence>
<dbReference type="GO" id="GO:0020002">
    <property type="term" value="C:host cell plasma membrane"/>
    <property type="evidence" value="ECO:0007669"/>
    <property type="project" value="UniProtKB-SubCell"/>
</dbReference>
<comment type="catalytic activity">
    <reaction evidence="54">
        <text>N(7)-methyl-GTP + L-histidyl-[protein] = N(tele)-(N(7)-methylguanosine 5'-phospho)-L-histidyl-[protein] + diphosphate</text>
        <dbReference type="Rhea" id="RHEA:54792"/>
        <dbReference type="Rhea" id="RHEA-COMP:9745"/>
        <dbReference type="Rhea" id="RHEA-COMP:13995"/>
        <dbReference type="ChEBI" id="CHEBI:29979"/>
        <dbReference type="ChEBI" id="CHEBI:33019"/>
        <dbReference type="ChEBI" id="CHEBI:87133"/>
        <dbReference type="ChEBI" id="CHEBI:138334"/>
    </reaction>
    <physiologicalReaction direction="left-to-right" evidence="54">
        <dbReference type="Rhea" id="RHEA:54793"/>
    </physiologicalReaction>
</comment>
<dbReference type="GO" id="GO:0006370">
    <property type="term" value="P:7-methylguanosine mRNA capping"/>
    <property type="evidence" value="ECO:0007669"/>
    <property type="project" value="UniProtKB-KW"/>
</dbReference>
<organismHost>
    <name type="scientific">Aedes</name>
    <dbReference type="NCBI Taxonomy" id="7158"/>
</organismHost>
<evidence type="ECO:0000256" key="23">
    <source>
        <dbReference type="ARBA" id="ARBA00022741"/>
    </source>
</evidence>
<dbReference type="InterPro" id="IPR043502">
    <property type="entry name" value="DNA/RNA_pol_sf"/>
</dbReference>
<dbReference type="InterPro" id="IPR002588">
    <property type="entry name" value="Alphavirus-like_MT_dom"/>
</dbReference>
<keyword evidence="38" id="KW-0472">Membrane</keyword>
<keyword evidence="41" id="KW-1035">Host cytoplasm</keyword>
<dbReference type="SUPFAM" id="SSF52540">
    <property type="entry name" value="P-loop containing nucleoside triphosphate hydrolases"/>
    <property type="match status" value="1"/>
</dbReference>
<evidence type="ECO:0000256" key="35">
    <source>
        <dbReference type="ARBA" id="ARBA00023042"/>
    </source>
</evidence>
<dbReference type="InterPro" id="IPR027351">
    <property type="entry name" value="(+)RNA_virus_helicase_core_dom"/>
</dbReference>
<evidence type="ECO:0000256" key="15">
    <source>
        <dbReference type="ARBA" id="ARBA00022603"/>
    </source>
</evidence>
<dbReference type="GO" id="GO:0003968">
    <property type="term" value="F:RNA-directed RNA polymerase activity"/>
    <property type="evidence" value="ECO:0007669"/>
    <property type="project" value="UniProtKB-KW"/>
</dbReference>
<feature type="compositionally biased region" description="Polar residues" evidence="57">
    <location>
        <begin position="1689"/>
        <end position="1711"/>
    </location>
</feature>
<evidence type="ECO:0000256" key="39">
    <source>
        <dbReference type="ARBA" id="ARBA00023139"/>
    </source>
</evidence>
<evidence type="ECO:0000256" key="51">
    <source>
        <dbReference type="ARBA" id="ARBA00048163"/>
    </source>
</evidence>
<dbReference type="SUPFAM" id="SSF52949">
    <property type="entry name" value="Macro domain-like"/>
    <property type="match status" value="1"/>
</dbReference>
<dbReference type="Gene3D" id="3.40.50.300">
    <property type="entry name" value="P-loop containing nucleotide triphosphate hydrolases"/>
    <property type="match status" value="2"/>
</dbReference>
<evidence type="ECO:0000256" key="40">
    <source>
        <dbReference type="ARBA" id="ARBA00023151"/>
    </source>
</evidence>
<evidence type="ECO:0000256" key="49">
    <source>
        <dbReference type="ARBA" id="ARBA00047740"/>
    </source>
</evidence>
<evidence type="ECO:0000256" key="16">
    <source>
        <dbReference type="ARBA" id="ARBA00022664"/>
    </source>
</evidence>
<dbReference type="Gene3D" id="3.40.220.10">
    <property type="entry name" value="Leucine Aminopeptidase, subunit E, domain 1"/>
    <property type="match status" value="1"/>
</dbReference>
<evidence type="ECO:0000256" key="24">
    <source>
        <dbReference type="ARBA" id="ARBA00022791"/>
    </source>
</evidence>
<evidence type="ECO:0000256" key="54">
    <source>
        <dbReference type="ARBA" id="ARBA00048986"/>
    </source>
</evidence>
<comment type="catalytic activity">
    <reaction evidence="51">
        <text>5-O-(ADP-D-ribosyl)-L-glutamyl-[protein] + H2O = L-glutamyl-[protein] + ADP-D-ribose + H(+)</text>
        <dbReference type="Rhea" id="RHEA:58248"/>
        <dbReference type="Rhea" id="RHEA-COMP:10208"/>
        <dbReference type="Rhea" id="RHEA-COMP:15089"/>
        <dbReference type="ChEBI" id="CHEBI:15377"/>
        <dbReference type="ChEBI" id="CHEBI:15378"/>
        <dbReference type="ChEBI" id="CHEBI:29973"/>
        <dbReference type="ChEBI" id="CHEBI:57967"/>
        <dbReference type="ChEBI" id="CHEBI:142540"/>
    </reaction>
    <physiologicalReaction direction="left-to-right" evidence="51">
        <dbReference type="Rhea" id="RHEA:58249"/>
    </physiologicalReaction>
</comment>
<evidence type="ECO:0000256" key="43">
    <source>
        <dbReference type="ARBA" id="ARBA00023268"/>
    </source>
</evidence>
<keyword evidence="40" id="KW-1159">RNA suppression of termination</keyword>
<evidence type="ECO:0000256" key="47">
    <source>
        <dbReference type="ARBA" id="ARBA00034446"/>
    </source>
</evidence>
<comment type="cofactor">
    <cofactor evidence="2">
        <name>Mg(2+)</name>
        <dbReference type="ChEBI" id="CHEBI:18420"/>
    </cofactor>
</comment>
<evidence type="ECO:0000256" key="44">
    <source>
        <dbReference type="ARBA" id="ARBA00023288"/>
    </source>
</evidence>
<evidence type="ECO:0000256" key="38">
    <source>
        <dbReference type="ARBA" id="ARBA00023136"/>
    </source>
</evidence>
<comment type="catalytic activity">
    <reaction evidence="48">
        <text>a ribonucleoside 5'-triphosphate + H2O = a ribonucleoside 5'-diphosphate + phosphate + H(+)</text>
        <dbReference type="Rhea" id="RHEA:23680"/>
        <dbReference type="ChEBI" id="CHEBI:15377"/>
        <dbReference type="ChEBI" id="CHEBI:15378"/>
        <dbReference type="ChEBI" id="CHEBI:43474"/>
        <dbReference type="ChEBI" id="CHEBI:57930"/>
        <dbReference type="ChEBI" id="CHEBI:61557"/>
        <dbReference type="EC" id="3.6.1.15"/>
    </reaction>
</comment>
<keyword evidence="28" id="KW-0862">Zinc</keyword>
<evidence type="ECO:0000256" key="2">
    <source>
        <dbReference type="ARBA" id="ARBA00001946"/>
    </source>
</evidence>
<dbReference type="Pfam" id="PF01661">
    <property type="entry name" value="Macro"/>
    <property type="match status" value="1"/>
</dbReference>
<feature type="active site" description="For cysteine protease nsP2 activity" evidence="56">
    <location>
        <position position="1010"/>
    </location>
</feature>
<dbReference type="GO" id="GO:0039657">
    <property type="term" value="P:symbiont-mediated suppression of host gene expression"/>
    <property type="evidence" value="ECO:0007669"/>
    <property type="project" value="UniProtKB-KW"/>
</dbReference>
<evidence type="ECO:0000256" key="11">
    <source>
        <dbReference type="ARBA" id="ARBA00022488"/>
    </source>
</evidence>
<comment type="cofactor">
    <cofactor evidence="1">
        <name>Mn(2+)</name>
        <dbReference type="ChEBI" id="CHEBI:29035"/>
    </cofactor>
</comment>
<feature type="active site" description="For cysteine protease nsP2 activity" evidence="56">
    <location>
        <position position="1079"/>
    </location>
</feature>
<evidence type="ECO:0000256" key="9">
    <source>
        <dbReference type="ARBA" id="ARBA00015868"/>
    </source>
</evidence>
<keyword evidence="30" id="KW-0832">Ubl conjugation</keyword>
<evidence type="ECO:0000256" key="25">
    <source>
        <dbReference type="ARBA" id="ARBA00022801"/>
    </source>
</evidence>
<evidence type="ECO:0000256" key="10">
    <source>
        <dbReference type="ARBA" id="ARBA00022484"/>
    </source>
</evidence>
<dbReference type="PROSITE" id="PS50507">
    <property type="entry name" value="RDRP_SSRNA_POS"/>
    <property type="match status" value="1"/>
</dbReference>
<evidence type="ECO:0000256" key="57">
    <source>
        <dbReference type="SAM" id="MobiDB-lite"/>
    </source>
</evidence>
<evidence type="ECO:0000256" key="52">
    <source>
        <dbReference type="ARBA" id="ARBA00048482"/>
    </source>
</evidence>
<evidence type="ECO:0000256" key="26">
    <source>
        <dbReference type="ARBA" id="ARBA00022806"/>
    </source>
</evidence>
<comment type="catalytic activity">
    <reaction evidence="55">
        <text>N(tele)-(N(7)-methylguanosine 5'-phospho)-L-histidyl-[protein] + a 5'-end diphospho-(purine-ribonucleoside) in mRNA + H(+) = a 5'-end (N(7)-methyl 5'-triphosphoguanosine)-(purine-ribonucleoside) in mRNA + L-histidyl-[protein]</text>
        <dbReference type="Rhea" id="RHEA:54800"/>
        <dbReference type="Rhea" id="RHEA-COMP:9745"/>
        <dbReference type="Rhea" id="RHEA-COMP:12925"/>
        <dbReference type="Rhea" id="RHEA-COMP:13929"/>
        <dbReference type="Rhea" id="RHEA-COMP:13995"/>
        <dbReference type="ChEBI" id="CHEBI:15378"/>
        <dbReference type="ChEBI" id="CHEBI:29979"/>
        <dbReference type="ChEBI" id="CHEBI:133968"/>
        <dbReference type="ChEBI" id="CHEBI:138276"/>
        <dbReference type="ChEBI" id="CHEBI:138334"/>
    </reaction>
</comment>
<organism evidence="63 64">
    <name type="scientific">Eastern equine encephalitis virus</name>
    <name type="common">EEEV</name>
    <name type="synonym">Eastern equine encephalomyelitis virus</name>
    <dbReference type="NCBI Taxonomy" id="11021"/>
    <lineage>
        <taxon>Viruses</taxon>
        <taxon>Riboviria</taxon>
        <taxon>Orthornavirae</taxon>
        <taxon>Kitrinoviricota</taxon>
        <taxon>Alsuviricetes</taxon>
        <taxon>Martellivirales</taxon>
        <taxon>Togaviridae</taxon>
        <taxon>Alphavirus</taxon>
        <taxon>Alphavirus eastern</taxon>
    </lineage>
</organism>
<dbReference type="Pfam" id="PF00978">
    <property type="entry name" value="RdRP_2"/>
    <property type="match status" value="1"/>
</dbReference>
<evidence type="ECO:0000256" key="33">
    <source>
        <dbReference type="ARBA" id="ARBA00022953"/>
    </source>
</evidence>
<keyword evidence="29" id="KW-0067">ATP-binding</keyword>
<dbReference type="CDD" id="cd21557">
    <property type="entry name" value="Macro_X_Nsp3-like"/>
    <property type="match status" value="1"/>
</dbReference>
<dbReference type="GO" id="GO:0032259">
    <property type="term" value="P:methylation"/>
    <property type="evidence" value="ECO:0007669"/>
    <property type="project" value="UniProtKB-KW"/>
</dbReference>
<dbReference type="GO" id="GO:0140818">
    <property type="term" value="F:mRNA 5'-triphosphate monophosphatase activity"/>
    <property type="evidence" value="ECO:0007669"/>
    <property type="project" value="UniProtKB-EC"/>
</dbReference>
<dbReference type="Pfam" id="PF01660">
    <property type="entry name" value="Vmethyltransf"/>
    <property type="match status" value="1"/>
</dbReference>
<keyword evidence="37" id="KW-0342">GTP-binding</keyword>
<dbReference type="Pfam" id="PF20896">
    <property type="entry name" value="ToMV_Hel_N"/>
    <property type="match status" value="1"/>
</dbReference>
<feature type="domain" description="Alphavirus-like MT" evidence="62">
    <location>
        <begin position="28"/>
        <end position="257"/>
    </location>
</feature>
<keyword evidence="33" id="KW-0693">Viral RNA replication</keyword>
<evidence type="ECO:0000256" key="34">
    <source>
        <dbReference type="ARBA" id="ARBA00022995"/>
    </source>
</evidence>
<keyword evidence="20" id="KW-0548">Nucleotidyltransferase</keyword>
<comment type="function">
    <text evidence="3">Inactive precursor of the viral replicase, which is activated by cleavages carried out by the viral protease nsP2.</text>
</comment>
<keyword evidence="44" id="KW-0449">Lipoprotein</keyword>
<dbReference type="FunFam" id="3.40.50.300:FF:001415">
    <property type="entry name" value="Polyprotein P1234"/>
    <property type="match status" value="1"/>
</dbReference>
<keyword evidence="26" id="KW-0347">Helicase</keyword>
<evidence type="ECO:0000256" key="37">
    <source>
        <dbReference type="ARBA" id="ARBA00023134"/>
    </source>
</evidence>
<dbReference type="Proteomes" id="UP000166848">
    <property type="component" value="Genome"/>
</dbReference>
<evidence type="ECO:0000256" key="29">
    <source>
        <dbReference type="ARBA" id="ARBA00022840"/>
    </source>
</evidence>
<keyword evidence="15" id="KW-0489">Methyltransferase</keyword>
<dbReference type="Gene3D" id="3.90.70.110">
    <property type="entry name" value="Alphavirus nsP2 protease domain"/>
    <property type="match status" value="1"/>
</dbReference>
<evidence type="ECO:0000256" key="41">
    <source>
        <dbReference type="ARBA" id="ARBA00023200"/>
    </source>
</evidence>
<dbReference type="InterPro" id="IPR001788">
    <property type="entry name" value="RNA-dep_RNA_pol_alsuvir"/>
</dbReference>
<keyword evidence="39" id="KW-0564">Palmitate</keyword>
<evidence type="ECO:0000256" key="55">
    <source>
        <dbReference type="ARBA" id="ARBA00049329"/>
    </source>
</evidence>
<dbReference type="GO" id="GO:0046872">
    <property type="term" value="F:metal ion binding"/>
    <property type="evidence" value="ECO:0007669"/>
    <property type="project" value="UniProtKB-KW"/>
</dbReference>
<evidence type="ECO:0000256" key="32">
    <source>
        <dbReference type="ARBA" id="ARBA00022884"/>
    </source>
</evidence>
<feature type="domain" description="Macro" evidence="59">
    <location>
        <begin position="1318"/>
        <end position="1486"/>
    </location>
</feature>
<keyword evidence="17 56" id="KW-0645">Protease</keyword>
<dbReference type="FunFam" id="3.40.220.10:FF:000015">
    <property type="entry name" value="Polyprotein P1234"/>
    <property type="match status" value="1"/>
</dbReference>
<keyword evidence="27" id="KW-0788">Thiol protease</keyword>
<evidence type="ECO:0000256" key="42">
    <source>
        <dbReference type="ARBA" id="ARBA00023247"/>
    </source>
</evidence>
<dbReference type="PROSITE" id="PS51743">
    <property type="entry name" value="ALPHAVIRUS_MT"/>
    <property type="match status" value="1"/>
</dbReference>
<dbReference type="Pfam" id="PF01443">
    <property type="entry name" value="Viral_helicase1"/>
    <property type="match status" value="1"/>
</dbReference>
<dbReference type="InterPro" id="IPR047311">
    <property type="entry name" value="Togaviridae_RdRp"/>
</dbReference>
<dbReference type="GO" id="GO:0039694">
    <property type="term" value="P:viral RNA genome replication"/>
    <property type="evidence" value="ECO:0007669"/>
    <property type="project" value="InterPro"/>
</dbReference>
<evidence type="ECO:0000256" key="5">
    <source>
        <dbReference type="ARBA" id="ARBA00004147"/>
    </source>
</evidence>
<evidence type="ECO:0000256" key="50">
    <source>
        <dbReference type="ARBA" id="ARBA00047984"/>
    </source>
</evidence>
<evidence type="ECO:0000259" key="59">
    <source>
        <dbReference type="PROSITE" id="PS51154"/>
    </source>
</evidence>
<evidence type="ECO:0000256" key="6">
    <source>
        <dbReference type="ARBA" id="ARBA00004350"/>
    </source>
</evidence>
<dbReference type="GO" id="GO:0044162">
    <property type="term" value="C:host cell cytoplasmic vesicle membrane"/>
    <property type="evidence" value="ECO:0007669"/>
    <property type="project" value="UniProtKB-SubCell"/>
</dbReference>
<evidence type="ECO:0000259" key="61">
    <source>
        <dbReference type="PROSITE" id="PS51657"/>
    </source>
</evidence>
<keyword evidence="35" id="KW-0506">mRNA capping</keyword>
<dbReference type="CDD" id="cd23250">
    <property type="entry name" value="Togaviridae_RdRp"/>
    <property type="match status" value="1"/>
</dbReference>
<evidence type="ECO:0000256" key="1">
    <source>
        <dbReference type="ARBA" id="ARBA00001936"/>
    </source>
</evidence>
<evidence type="ECO:0000256" key="36">
    <source>
        <dbReference type="ARBA" id="ARBA00023103"/>
    </source>
</evidence>
<feature type="region of interest" description="Disordered" evidence="57">
    <location>
        <begin position="1667"/>
        <end position="1711"/>
    </location>
</feature>
<keyword evidence="14" id="KW-0945">Host-virus interaction</keyword>
<evidence type="ECO:0000256" key="31">
    <source>
        <dbReference type="ARBA" id="ARBA00022870"/>
    </source>
</evidence>
<comment type="catalytic activity">
    <reaction evidence="45">
        <text>GTP + S-adenosyl-L-methionine = N(7)-methyl-GTP + S-adenosyl-L-homocysteine</text>
        <dbReference type="Rhea" id="RHEA:46948"/>
        <dbReference type="ChEBI" id="CHEBI:37565"/>
        <dbReference type="ChEBI" id="CHEBI:57856"/>
        <dbReference type="ChEBI" id="CHEBI:59789"/>
        <dbReference type="ChEBI" id="CHEBI:87133"/>
    </reaction>
</comment>
<dbReference type="GO" id="GO:0044176">
    <property type="term" value="C:host cell filopodium"/>
    <property type="evidence" value="ECO:0007669"/>
    <property type="project" value="UniProtKB-SubCell"/>
</dbReference>
<keyword evidence="36" id="KW-1104">Inhibition of host RNA polymerase II by virus</keyword>
<evidence type="ECO:0000256" key="21">
    <source>
        <dbReference type="ARBA" id="ARBA00022723"/>
    </source>
</evidence>
<keyword evidence="11" id="KW-1036">Host cytoplasmic vesicle</keyword>
<evidence type="ECO:0000256" key="18">
    <source>
        <dbReference type="ARBA" id="ARBA00022679"/>
    </source>
</evidence>
<dbReference type="Pfam" id="PF01707">
    <property type="entry name" value="Peptidase_C9"/>
    <property type="match status" value="1"/>
</dbReference>
<evidence type="ECO:0000256" key="14">
    <source>
        <dbReference type="ARBA" id="ARBA00022581"/>
    </source>
</evidence>
<evidence type="ECO:0000313" key="64">
    <source>
        <dbReference type="Proteomes" id="UP000166848"/>
    </source>
</evidence>
<organismHost>
    <name type="scientific">Passeriformes</name>
    <name type="common">song birds</name>
    <dbReference type="NCBI Taxonomy" id="9126"/>
</organismHost>
<protein>
    <recommendedName>
        <fullName evidence="9">Polyprotein P1234</fullName>
    </recommendedName>
    <alternativeName>
        <fullName evidence="46">Non-structural polyprotein</fullName>
    </alternativeName>
</protein>
<dbReference type="GO" id="GO:0017111">
    <property type="term" value="F:ribonucleoside triphosphate phosphatase activity"/>
    <property type="evidence" value="ECO:0007669"/>
    <property type="project" value="UniProtKB-EC"/>
</dbReference>
<evidence type="ECO:0000256" key="8">
    <source>
        <dbReference type="ARBA" id="ARBA00004615"/>
    </source>
</evidence>
<proteinExistence type="predicted"/>
<evidence type="ECO:0000256" key="46">
    <source>
        <dbReference type="ARBA" id="ARBA00029613"/>
    </source>
</evidence>
<dbReference type="GO" id="GO:0006508">
    <property type="term" value="P:proteolysis"/>
    <property type="evidence" value="ECO:0007669"/>
    <property type="project" value="UniProtKB-KW"/>
</dbReference>
<dbReference type="Pfam" id="PF20852">
    <property type="entry name" value="nsP3_ZBD"/>
    <property type="match status" value="1"/>
</dbReference>
<dbReference type="InterPro" id="IPR043472">
    <property type="entry name" value="Macro_dom-like"/>
</dbReference>
<keyword evidence="24" id="KW-1034">Host cell projection</keyword>
<dbReference type="GO" id="GO:0042025">
    <property type="term" value="C:host cell nucleus"/>
    <property type="evidence" value="ECO:0007669"/>
    <property type="project" value="UniProtKB-SubCell"/>
</dbReference>
<evidence type="ECO:0000259" key="60">
    <source>
        <dbReference type="PROSITE" id="PS51520"/>
    </source>
</evidence>
<organismHost>
    <name type="scientific">Homo sapiens</name>
    <name type="common">Human</name>
    <dbReference type="NCBI Taxonomy" id="9606"/>
</organismHost>
<evidence type="ECO:0000256" key="53">
    <source>
        <dbReference type="ARBA" id="ARBA00048830"/>
    </source>
</evidence>
<dbReference type="InterPro" id="IPR044936">
    <property type="entry name" value="Alphavirus_nsp2pro_sf"/>
</dbReference>
<dbReference type="InterPro" id="IPR049329">
    <property type="entry name" value="ToMV_Hel_N"/>
</dbReference>
<dbReference type="GO" id="GO:0005525">
    <property type="term" value="F:GTP binding"/>
    <property type="evidence" value="ECO:0007669"/>
    <property type="project" value="UniProtKB-KW"/>
</dbReference>
<dbReference type="InterPro" id="IPR002589">
    <property type="entry name" value="Macro_dom"/>
</dbReference>
<feature type="domain" description="RdRp catalytic" evidence="58">
    <location>
        <begin position="2251"/>
        <end position="2366"/>
    </location>
</feature>
<comment type="catalytic activity">
    <reaction evidence="47">
        <text>ADP-alpha-D-ribose 1''-phosphate + H2O = ADP-D-ribose + phosphate</text>
        <dbReference type="Rhea" id="RHEA:25029"/>
        <dbReference type="ChEBI" id="CHEBI:15377"/>
        <dbReference type="ChEBI" id="CHEBI:43474"/>
        <dbReference type="ChEBI" id="CHEBI:57967"/>
        <dbReference type="ChEBI" id="CHEBI:58753"/>
        <dbReference type="EC" id="3.1.3.84"/>
    </reaction>
    <physiologicalReaction direction="left-to-right" evidence="47">
        <dbReference type="Rhea" id="RHEA:25030"/>
    </physiologicalReaction>
</comment>
<evidence type="ECO:0000256" key="56">
    <source>
        <dbReference type="PROSITE-ProRule" id="PRU00853"/>
    </source>
</evidence>
<keyword evidence="16" id="KW-0507">mRNA processing</keyword>
<keyword evidence="34" id="KW-1190">Host gene expression shutoff by virus</keyword>
<dbReference type="PROSITE" id="PS51154">
    <property type="entry name" value="MACRO"/>
    <property type="match status" value="1"/>
</dbReference>
<evidence type="ECO:0000259" key="62">
    <source>
        <dbReference type="PROSITE" id="PS51743"/>
    </source>
</evidence>
<evidence type="ECO:0000256" key="19">
    <source>
        <dbReference type="ARBA" id="ARBA00022691"/>
    </source>
</evidence>
<comment type="subcellular location">
    <subcellularLocation>
        <location evidence="4">Host cell membrane</location>
        <topology evidence="4">Lipid-anchor</topology>
        <orientation evidence="4">Cytoplasmic side</orientation>
    </subcellularLocation>
    <subcellularLocation>
        <location evidence="7">Host cell projection</location>
        <location evidence="7">Host filopodium</location>
    </subcellularLocation>
    <subcellularLocation>
        <location evidence="8">Host cytoplasmic vesicle membrane</location>
        <topology evidence="8">Lipid-anchor</topology>
    </subcellularLocation>
    <subcellularLocation>
        <location evidence="6">Host cytoplasmic vesicle membrane</location>
        <topology evidence="6">Peripheral membrane protein</topology>
    </subcellularLocation>
    <subcellularLocation>
        <location evidence="5">Host nucleus</location>
    </subcellularLocation>
</comment>
<comment type="catalytic activity">
    <reaction evidence="53">
        <text>RNA(n) + ATP = RNA(n)-3'-adenine ribonucleotide + diphosphate</text>
        <dbReference type="Rhea" id="RHEA:11332"/>
        <dbReference type="Rhea" id="RHEA-COMP:14527"/>
        <dbReference type="Rhea" id="RHEA-COMP:17347"/>
        <dbReference type="ChEBI" id="CHEBI:30616"/>
        <dbReference type="ChEBI" id="CHEBI:33019"/>
        <dbReference type="ChEBI" id="CHEBI:140395"/>
        <dbReference type="ChEBI" id="CHEBI:173115"/>
        <dbReference type="EC" id="2.7.7.19"/>
    </reaction>
</comment>
<dbReference type="PROSITE" id="PS51657">
    <property type="entry name" value="PSRV_HELICASE"/>
    <property type="match status" value="1"/>
</dbReference>
<keyword evidence="31" id="KW-1043">Host membrane</keyword>
<keyword evidence="22" id="KW-1191">Eukaryotic host transcription shutoff by virus</keyword>
<comment type="catalytic activity">
    <reaction evidence="52">
        <text>4-O-(ADP-D-ribosyl)-L-aspartyl-[protein] + H2O = L-aspartyl-[protein] + ADP-D-ribose + H(+)</text>
        <dbReference type="Rhea" id="RHEA:54428"/>
        <dbReference type="Rhea" id="RHEA-COMP:9867"/>
        <dbReference type="Rhea" id="RHEA-COMP:13832"/>
        <dbReference type="ChEBI" id="CHEBI:15377"/>
        <dbReference type="ChEBI" id="CHEBI:15378"/>
        <dbReference type="ChEBI" id="CHEBI:29961"/>
        <dbReference type="ChEBI" id="CHEBI:57967"/>
        <dbReference type="ChEBI" id="CHEBI:138102"/>
    </reaction>
    <physiologicalReaction direction="left-to-right" evidence="52">
        <dbReference type="Rhea" id="RHEA:54429"/>
    </physiologicalReaction>
</comment>
<dbReference type="GO" id="GO:0006351">
    <property type="term" value="P:DNA-templated transcription"/>
    <property type="evidence" value="ECO:0007669"/>
    <property type="project" value="InterPro"/>
</dbReference>
<keyword evidence="19" id="KW-0949">S-adenosyl-L-methionine</keyword>
<feature type="domain" description="Peptidase C9" evidence="60">
    <location>
        <begin position="1001"/>
        <end position="1320"/>
    </location>
</feature>
<dbReference type="SMART" id="SM00506">
    <property type="entry name" value="A1pp"/>
    <property type="match status" value="1"/>
</dbReference>
<evidence type="ECO:0000256" key="22">
    <source>
        <dbReference type="ARBA" id="ARBA00022731"/>
    </source>
</evidence>
<dbReference type="InterPro" id="IPR002620">
    <property type="entry name" value="Alphavirus_nsp2pro"/>
</dbReference>
<dbReference type="GO" id="GO:0005524">
    <property type="term" value="F:ATP binding"/>
    <property type="evidence" value="ECO:0007669"/>
    <property type="project" value="UniProtKB-KW"/>
</dbReference>
<dbReference type="GO" id="GO:0003723">
    <property type="term" value="F:RNA binding"/>
    <property type="evidence" value="ECO:0007669"/>
    <property type="project" value="UniProtKB-KW"/>
</dbReference>
<keyword evidence="25" id="KW-0378">Hydrolase</keyword>
<evidence type="ECO:0000256" key="3">
    <source>
        <dbReference type="ARBA" id="ARBA00002589"/>
    </source>
</evidence>
<evidence type="ECO:0000259" key="58">
    <source>
        <dbReference type="PROSITE" id="PS50507"/>
    </source>
</evidence>
<keyword evidence="43" id="KW-0511">Multifunctional enzyme</keyword>
<evidence type="ECO:0000256" key="20">
    <source>
        <dbReference type="ARBA" id="ARBA00022695"/>
    </source>
</evidence>
<evidence type="ECO:0000256" key="12">
    <source>
        <dbReference type="ARBA" id="ARBA00022511"/>
    </source>
</evidence>
<evidence type="ECO:0000313" key="63">
    <source>
        <dbReference type="EMBL" id="AMN91444.1"/>
    </source>
</evidence>
<dbReference type="InterPro" id="IPR027417">
    <property type="entry name" value="P-loop_NTPase"/>
</dbReference>
<gene>
    <name evidence="63" type="primary">NSP</name>
    <name evidence="63" type="ORF">NC02_54937gpNSP</name>
</gene>
<dbReference type="GO" id="GO:0039523">
    <property type="term" value="P:symbiont-mediated suppression of host mRNA transcription via inhibition of RNA polymerase II activity"/>
    <property type="evidence" value="ECO:0007669"/>
    <property type="project" value="UniProtKB-KW"/>
</dbReference>
<feature type="compositionally biased region" description="Pro residues" evidence="57">
    <location>
        <begin position="1671"/>
        <end position="1688"/>
    </location>
</feature>
<keyword evidence="21" id="KW-0479">Metal-binding</keyword>
<keyword evidence="18" id="KW-0808">Transferase</keyword>
<evidence type="ECO:0000256" key="17">
    <source>
        <dbReference type="ARBA" id="ARBA00022670"/>
    </source>
</evidence>
<comment type="catalytic activity">
    <reaction evidence="50">
        <text>ATP + H2O = ADP + phosphate + H(+)</text>
        <dbReference type="Rhea" id="RHEA:13065"/>
        <dbReference type="ChEBI" id="CHEBI:15377"/>
        <dbReference type="ChEBI" id="CHEBI:15378"/>
        <dbReference type="ChEBI" id="CHEBI:30616"/>
        <dbReference type="ChEBI" id="CHEBI:43474"/>
        <dbReference type="ChEBI" id="CHEBI:456216"/>
        <dbReference type="EC" id="3.6.4.13"/>
    </reaction>
</comment>
<comment type="catalytic activity">
    <reaction evidence="49">
        <text>a 5'-end triphospho-ribonucleoside in mRNA + H2O = a 5'-end diphospho-ribonucleoside in mRNA + phosphate + H(+)</text>
        <dbReference type="Rhea" id="RHEA:67004"/>
        <dbReference type="Rhea" id="RHEA-COMP:17164"/>
        <dbReference type="Rhea" id="RHEA-COMP:17165"/>
        <dbReference type="ChEBI" id="CHEBI:15377"/>
        <dbReference type="ChEBI" id="CHEBI:15378"/>
        <dbReference type="ChEBI" id="CHEBI:43474"/>
        <dbReference type="ChEBI" id="CHEBI:167616"/>
        <dbReference type="ChEBI" id="CHEBI:167618"/>
        <dbReference type="EC" id="3.6.1.74"/>
    </reaction>
    <physiologicalReaction direction="left-to-right" evidence="49">
        <dbReference type="Rhea" id="RHEA:67005"/>
    </physiologicalReaction>
</comment>
<dbReference type="GO" id="GO:0008174">
    <property type="term" value="F:mRNA methyltransferase activity"/>
    <property type="evidence" value="ECO:0007669"/>
    <property type="project" value="UniProtKB-UniRule"/>
</dbReference>
<dbReference type="GO" id="GO:0003724">
    <property type="term" value="F:RNA helicase activity"/>
    <property type="evidence" value="ECO:0007669"/>
    <property type="project" value="UniProtKB-EC"/>
</dbReference>
<dbReference type="PROSITE" id="PS51520">
    <property type="entry name" value="NSP2PRO"/>
    <property type="match status" value="1"/>
</dbReference>
<evidence type="ECO:0000256" key="48">
    <source>
        <dbReference type="ARBA" id="ARBA00047631"/>
    </source>
</evidence>